<evidence type="ECO:0000313" key="1">
    <source>
        <dbReference type="EMBL" id="QHS78563.1"/>
    </source>
</evidence>
<sequence>MDSKDERIVFLIRQEYRDENKNKSEIKVKYNNFAEKYPKLFDMICSDNCDDNLLNKMLSAKRLVNNGSMSQHDASVKVGQDLVNKYVIPNLPNDSNN</sequence>
<accession>A0A6C0AGH7</accession>
<protein>
    <submittedName>
        <fullName evidence="1">Uncharacterized protein</fullName>
    </submittedName>
</protein>
<organism evidence="1">
    <name type="scientific">viral metagenome</name>
    <dbReference type="NCBI Taxonomy" id="1070528"/>
    <lineage>
        <taxon>unclassified sequences</taxon>
        <taxon>metagenomes</taxon>
        <taxon>organismal metagenomes</taxon>
    </lineage>
</organism>
<name>A0A6C0AGH7_9ZZZZ</name>
<proteinExistence type="predicted"/>
<dbReference type="AlphaFoldDB" id="A0A6C0AGH7"/>
<dbReference type="EMBL" id="MN740601">
    <property type="protein sequence ID" value="QHS78563.1"/>
    <property type="molecule type" value="Genomic_DNA"/>
</dbReference>
<reference evidence="1" key="1">
    <citation type="journal article" date="2020" name="Nature">
        <title>Giant virus diversity and host interactions through global metagenomics.</title>
        <authorList>
            <person name="Schulz F."/>
            <person name="Roux S."/>
            <person name="Paez-Espino D."/>
            <person name="Jungbluth S."/>
            <person name="Walsh D.A."/>
            <person name="Denef V.J."/>
            <person name="McMahon K.D."/>
            <person name="Konstantinidis K.T."/>
            <person name="Eloe-Fadrosh E.A."/>
            <person name="Kyrpides N.C."/>
            <person name="Woyke T."/>
        </authorList>
    </citation>
    <scope>NUCLEOTIDE SEQUENCE</scope>
    <source>
        <strain evidence="1">GVMAG-S-1024976-23</strain>
    </source>
</reference>